<dbReference type="InterPro" id="IPR045186">
    <property type="entry name" value="Indole-3-glycerol_P_synth"/>
</dbReference>
<protein>
    <recommendedName>
        <fullName evidence="3">indole-3-glycerol-phosphate synthase</fullName>
        <ecNumber evidence="3">4.1.1.48</ecNumber>
    </recommendedName>
</protein>
<dbReference type="AlphaFoldDB" id="N0BCE3"/>
<evidence type="ECO:0000256" key="8">
    <source>
        <dbReference type="ARBA" id="ARBA00023239"/>
    </source>
</evidence>
<evidence type="ECO:0000256" key="7">
    <source>
        <dbReference type="ARBA" id="ARBA00023141"/>
    </source>
</evidence>
<dbReference type="KEGG" id="ast:Asulf_00645"/>
<keyword evidence="4" id="KW-0028">Amino-acid biosynthesis</keyword>
<dbReference type="EMBL" id="CP005290">
    <property type="protein sequence ID" value="AGK60663.1"/>
    <property type="molecule type" value="Genomic_DNA"/>
</dbReference>
<comment type="pathway">
    <text evidence="2">Amino-acid biosynthesis; L-tryptophan biosynthesis; L-tryptophan from chorismate: step 4/5.</text>
</comment>
<dbReference type="HOGENOM" id="CLU_034247_0_1_2"/>
<keyword evidence="5" id="KW-0210">Decarboxylase</keyword>
<dbReference type="PANTHER" id="PTHR22854">
    <property type="entry name" value="TRYPTOPHAN BIOSYNTHESIS PROTEIN"/>
    <property type="match status" value="1"/>
</dbReference>
<keyword evidence="7" id="KW-0057">Aromatic amino acid biosynthesis</keyword>
<evidence type="ECO:0000256" key="1">
    <source>
        <dbReference type="ARBA" id="ARBA00001633"/>
    </source>
</evidence>
<evidence type="ECO:0000259" key="9">
    <source>
        <dbReference type="Pfam" id="PF00218"/>
    </source>
</evidence>
<dbReference type="UniPathway" id="UPA00035">
    <property type="reaction ID" value="UER00043"/>
</dbReference>
<evidence type="ECO:0000256" key="5">
    <source>
        <dbReference type="ARBA" id="ARBA00022793"/>
    </source>
</evidence>
<sequence>MDFGLAERIEVYREFVNPVIAEIKTYSPIHGDLVRNRNVIDILRAYENANAVGISYITAREFKGDFENLKLICKETELPVLRKDFILSKEEIERTASAEASAILLIARLLGHKTAEFVDLAHESDLEALVEVHSAEDIQIVEESKAEIIGINNRDIMKLEKDDGDVSVTERLSGLISVKGRIVVSASGIRTLEDLKRALKCADAVLIGTALMMADDPESKLRSFVEG</sequence>
<feature type="domain" description="Indole-3-glycerol phosphate synthase" evidence="9">
    <location>
        <begin position="15"/>
        <end position="223"/>
    </location>
</feature>
<dbReference type="GO" id="GO:0000162">
    <property type="term" value="P:L-tryptophan biosynthetic process"/>
    <property type="evidence" value="ECO:0007669"/>
    <property type="project" value="UniProtKB-UniPathway"/>
</dbReference>
<dbReference type="Proteomes" id="UP000013307">
    <property type="component" value="Chromosome"/>
</dbReference>
<dbReference type="OrthoDB" id="15223at2157"/>
<comment type="catalytic activity">
    <reaction evidence="1">
        <text>1-(2-carboxyphenylamino)-1-deoxy-D-ribulose 5-phosphate + H(+) = (1S,2R)-1-C-(indol-3-yl)glycerol 3-phosphate + CO2 + H2O</text>
        <dbReference type="Rhea" id="RHEA:23476"/>
        <dbReference type="ChEBI" id="CHEBI:15377"/>
        <dbReference type="ChEBI" id="CHEBI:15378"/>
        <dbReference type="ChEBI" id="CHEBI:16526"/>
        <dbReference type="ChEBI" id="CHEBI:58613"/>
        <dbReference type="ChEBI" id="CHEBI:58866"/>
        <dbReference type="EC" id="4.1.1.48"/>
    </reaction>
</comment>
<keyword evidence="11" id="KW-1185">Reference proteome</keyword>
<dbReference type="eggNOG" id="arCOG01088">
    <property type="taxonomic scope" value="Archaea"/>
</dbReference>
<evidence type="ECO:0000313" key="11">
    <source>
        <dbReference type="Proteomes" id="UP000013307"/>
    </source>
</evidence>
<reference evidence="10 11" key="1">
    <citation type="journal article" date="2013" name="Genome Announc.">
        <title>Complete Genome Sequence of the Thermophilic and Facultatively Chemolithoautotrophic Sulfate Reducer Archaeoglobus sulfaticallidus Strain PM70-1T.</title>
        <authorList>
            <person name="Stokke R."/>
            <person name="Hocking W.P."/>
            <person name="Steinsbu B.O."/>
            <person name="Steen I.H."/>
        </authorList>
    </citation>
    <scope>NUCLEOTIDE SEQUENCE [LARGE SCALE GENOMIC DNA]</scope>
    <source>
        <strain evidence="10">PM70-1</strain>
    </source>
</reference>
<dbReference type="PANTHER" id="PTHR22854:SF2">
    <property type="entry name" value="INDOLE-3-GLYCEROL-PHOSPHATE SYNTHASE"/>
    <property type="match status" value="1"/>
</dbReference>
<evidence type="ECO:0000256" key="2">
    <source>
        <dbReference type="ARBA" id="ARBA00004696"/>
    </source>
</evidence>
<evidence type="ECO:0000256" key="6">
    <source>
        <dbReference type="ARBA" id="ARBA00022822"/>
    </source>
</evidence>
<evidence type="ECO:0000256" key="3">
    <source>
        <dbReference type="ARBA" id="ARBA00012362"/>
    </source>
</evidence>
<evidence type="ECO:0000256" key="4">
    <source>
        <dbReference type="ARBA" id="ARBA00022605"/>
    </source>
</evidence>
<proteinExistence type="predicted"/>
<organism evidence="10 11">
    <name type="scientific">Archaeoglobus sulfaticallidus PM70-1</name>
    <dbReference type="NCBI Taxonomy" id="387631"/>
    <lineage>
        <taxon>Archaea</taxon>
        <taxon>Methanobacteriati</taxon>
        <taxon>Methanobacteriota</taxon>
        <taxon>Archaeoglobi</taxon>
        <taxon>Archaeoglobales</taxon>
        <taxon>Archaeoglobaceae</taxon>
        <taxon>Archaeoglobus</taxon>
    </lineage>
</organism>
<dbReference type="InterPro" id="IPR013785">
    <property type="entry name" value="Aldolase_TIM"/>
</dbReference>
<keyword evidence="8" id="KW-0456">Lyase</keyword>
<dbReference type="GO" id="GO:0004640">
    <property type="term" value="F:phosphoribosylanthranilate isomerase activity"/>
    <property type="evidence" value="ECO:0007669"/>
    <property type="project" value="TreeGrafter"/>
</dbReference>
<dbReference type="GO" id="GO:0004425">
    <property type="term" value="F:indole-3-glycerol-phosphate synthase activity"/>
    <property type="evidence" value="ECO:0007669"/>
    <property type="project" value="UniProtKB-EC"/>
</dbReference>
<dbReference type="STRING" id="387631.Asulf_00645"/>
<keyword evidence="6" id="KW-0822">Tryptophan biosynthesis</keyword>
<dbReference type="Pfam" id="PF00218">
    <property type="entry name" value="IGPS"/>
    <property type="match status" value="1"/>
</dbReference>
<dbReference type="EC" id="4.1.1.48" evidence="3"/>
<accession>N0BCE3</accession>
<gene>
    <name evidence="10" type="ORF">Asulf_00645</name>
</gene>
<dbReference type="InterPro" id="IPR013798">
    <property type="entry name" value="Indole-3-glycerol_P_synth_dom"/>
</dbReference>
<dbReference type="Gene3D" id="3.20.20.70">
    <property type="entry name" value="Aldolase class I"/>
    <property type="match status" value="1"/>
</dbReference>
<dbReference type="InterPro" id="IPR011060">
    <property type="entry name" value="RibuloseP-bd_barrel"/>
</dbReference>
<dbReference type="SUPFAM" id="SSF51366">
    <property type="entry name" value="Ribulose-phoshate binding barrel"/>
    <property type="match status" value="1"/>
</dbReference>
<name>N0BCE3_9EURY</name>
<evidence type="ECO:0000313" key="10">
    <source>
        <dbReference type="EMBL" id="AGK60663.1"/>
    </source>
</evidence>
<dbReference type="CDD" id="cd00331">
    <property type="entry name" value="IGPS"/>
    <property type="match status" value="1"/>
</dbReference>